<evidence type="ECO:0008006" key="3">
    <source>
        <dbReference type="Google" id="ProtNLM"/>
    </source>
</evidence>
<dbReference type="PANTHER" id="PTHR34685:SF2">
    <property type="entry name" value="RED CHLOROPHYLL CATABOLITE REDUCTASE, CHLOROPLASTIC"/>
    <property type="match status" value="1"/>
</dbReference>
<name>A0AAN7M0A8_TRANT</name>
<protein>
    <recommendedName>
        <fullName evidence="3">Red chlorophyll catabolite reductase</fullName>
    </recommendedName>
</protein>
<sequence length="329" mass="36467">MVTLLHHTPLVSPSISSLPTVLLGHSPPVGIRSFRCRPFSVLSATSSSSTTPTDGRRSNFADFPHLSAPHRSLMLNLYSTVEDRLGSQLHPCALPSDVEYFQNEAGTSRGSLYVRQGDSSSLVDFVLGIWINCQLPTGGELNTTGLLGYLKGVTDAPNFLFEIIRSGPTSLVVLLDLIPRRDLIMHPDYLRSFYQDTNVDSHRQALLTLPEARPYFSPALYIRSMMSPTGSLLKISAGDEEQGRLDEIVGGQLADASKAMLELWLDRCALDESRRDNRESEIAYLEKRDRLVKGNMINVDMESSFPSLFGPENAGRVLRVLREIYGLHC</sequence>
<evidence type="ECO:0000313" key="1">
    <source>
        <dbReference type="EMBL" id="KAK4799813.1"/>
    </source>
</evidence>
<dbReference type="EMBL" id="JAXQNO010000004">
    <property type="protein sequence ID" value="KAK4799813.1"/>
    <property type="molecule type" value="Genomic_DNA"/>
</dbReference>
<proteinExistence type="predicted"/>
<dbReference type="PANTHER" id="PTHR34685">
    <property type="entry name" value="RED CHLOROPHYLL CATABOLITE REDUCTASE, CHLOROPLASTIC"/>
    <property type="match status" value="1"/>
</dbReference>
<evidence type="ECO:0000313" key="2">
    <source>
        <dbReference type="Proteomes" id="UP001346149"/>
    </source>
</evidence>
<dbReference type="Proteomes" id="UP001346149">
    <property type="component" value="Unassembled WGS sequence"/>
</dbReference>
<reference evidence="1 2" key="1">
    <citation type="journal article" date="2023" name="Hortic Res">
        <title>Pangenome of water caltrop reveals structural variations and asymmetric subgenome divergence after allopolyploidization.</title>
        <authorList>
            <person name="Zhang X."/>
            <person name="Chen Y."/>
            <person name="Wang L."/>
            <person name="Yuan Y."/>
            <person name="Fang M."/>
            <person name="Shi L."/>
            <person name="Lu R."/>
            <person name="Comes H.P."/>
            <person name="Ma Y."/>
            <person name="Chen Y."/>
            <person name="Huang G."/>
            <person name="Zhou Y."/>
            <person name="Zheng Z."/>
            <person name="Qiu Y."/>
        </authorList>
    </citation>
    <scope>NUCLEOTIDE SEQUENCE [LARGE SCALE GENOMIC DNA]</scope>
    <source>
        <strain evidence="1">F231</strain>
    </source>
</reference>
<dbReference type="InterPro" id="IPR009439">
    <property type="entry name" value="RCC_reductase"/>
</dbReference>
<dbReference type="GO" id="GO:0051743">
    <property type="term" value="F:red chlorophyll catabolite reductase activity"/>
    <property type="evidence" value="ECO:0007669"/>
    <property type="project" value="InterPro"/>
</dbReference>
<dbReference type="Gene3D" id="3.40.1500.20">
    <property type="match status" value="1"/>
</dbReference>
<dbReference type="GO" id="GO:0009507">
    <property type="term" value="C:chloroplast"/>
    <property type="evidence" value="ECO:0007669"/>
    <property type="project" value="TreeGrafter"/>
</dbReference>
<dbReference type="Pfam" id="PF06405">
    <property type="entry name" value="RCC_reductase"/>
    <property type="match status" value="1"/>
</dbReference>
<accession>A0AAN7M0A8</accession>
<dbReference type="AlphaFoldDB" id="A0AAN7M0A8"/>
<keyword evidence="2" id="KW-1185">Reference proteome</keyword>
<comment type="caution">
    <text evidence="1">The sequence shown here is derived from an EMBL/GenBank/DDBJ whole genome shotgun (WGS) entry which is preliminary data.</text>
</comment>
<dbReference type="GO" id="GO:0015996">
    <property type="term" value="P:chlorophyll catabolic process"/>
    <property type="evidence" value="ECO:0007669"/>
    <property type="project" value="TreeGrafter"/>
</dbReference>
<organism evidence="1 2">
    <name type="scientific">Trapa natans</name>
    <name type="common">Water chestnut</name>
    <dbReference type="NCBI Taxonomy" id="22666"/>
    <lineage>
        <taxon>Eukaryota</taxon>
        <taxon>Viridiplantae</taxon>
        <taxon>Streptophyta</taxon>
        <taxon>Embryophyta</taxon>
        <taxon>Tracheophyta</taxon>
        <taxon>Spermatophyta</taxon>
        <taxon>Magnoliopsida</taxon>
        <taxon>eudicotyledons</taxon>
        <taxon>Gunneridae</taxon>
        <taxon>Pentapetalae</taxon>
        <taxon>rosids</taxon>
        <taxon>malvids</taxon>
        <taxon>Myrtales</taxon>
        <taxon>Lythraceae</taxon>
        <taxon>Trapa</taxon>
    </lineage>
</organism>
<gene>
    <name evidence="1" type="ORF">SAY86_025178</name>
</gene>